<dbReference type="Gene3D" id="3.10.620.30">
    <property type="match status" value="1"/>
</dbReference>
<feature type="domain" description="Transglutaminase-like" evidence="1">
    <location>
        <begin position="160"/>
        <end position="220"/>
    </location>
</feature>
<gene>
    <name evidence="2" type="ORF">PZE19_01150</name>
</gene>
<reference evidence="2 3" key="1">
    <citation type="submission" date="2023-03" db="EMBL/GenBank/DDBJ databases">
        <title>Paludisphaera mucosa sp. nov. a novel planctomycete from northern fen.</title>
        <authorList>
            <person name="Ivanova A."/>
        </authorList>
    </citation>
    <scope>NUCLEOTIDE SEQUENCE [LARGE SCALE GENOMIC DNA]</scope>
    <source>
        <strain evidence="2 3">Pla2</strain>
    </source>
</reference>
<dbReference type="Pfam" id="PF01841">
    <property type="entry name" value="Transglut_core"/>
    <property type="match status" value="1"/>
</dbReference>
<evidence type="ECO:0000313" key="3">
    <source>
        <dbReference type="Proteomes" id="UP001216907"/>
    </source>
</evidence>
<sequence>MLLSVRAAASYHLPAESFVLLMVEPPLQGAGHRLLEERLTTTPTTFSELRADFHGNVQRRLMAPAGTFAFEFTATIESEPNSSVPLDAPEHPPQQIPAEVMSYTLPSRYCQSDLLARMAQGEFGRLKPGAERVLGIADWVRSRVEYRYGTTDSLTSAFDTATERVGVCRDFAHLTIAFCRALGVPARYVSAYALGLEPPDFHGYVQVYLGGAWRNIDATYEGVRPALVPIAVGRDAADVPMTTLWGSGELLHQVVEVREVEG</sequence>
<accession>A0ABT6F476</accession>
<dbReference type="PANTHER" id="PTHR33490">
    <property type="entry name" value="BLR5614 PROTEIN-RELATED"/>
    <property type="match status" value="1"/>
</dbReference>
<dbReference type="EMBL" id="JARRAG010000001">
    <property type="protein sequence ID" value="MDG3002382.1"/>
    <property type="molecule type" value="Genomic_DNA"/>
</dbReference>
<protein>
    <submittedName>
        <fullName evidence="2">Transglutaminase family protein</fullName>
    </submittedName>
</protein>
<dbReference type="PANTHER" id="PTHR33490:SF12">
    <property type="entry name" value="BLL5557 PROTEIN"/>
    <property type="match status" value="1"/>
</dbReference>
<organism evidence="2 3">
    <name type="scientific">Paludisphaera mucosa</name>
    <dbReference type="NCBI Taxonomy" id="3030827"/>
    <lineage>
        <taxon>Bacteria</taxon>
        <taxon>Pseudomonadati</taxon>
        <taxon>Planctomycetota</taxon>
        <taxon>Planctomycetia</taxon>
        <taxon>Isosphaerales</taxon>
        <taxon>Isosphaeraceae</taxon>
        <taxon>Paludisphaera</taxon>
    </lineage>
</organism>
<keyword evidence="3" id="KW-1185">Reference proteome</keyword>
<dbReference type="RefSeq" id="WP_277858746.1">
    <property type="nucleotide sequence ID" value="NZ_JARRAG010000001.1"/>
</dbReference>
<dbReference type="Gene3D" id="2.60.40.2250">
    <property type="match status" value="1"/>
</dbReference>
<proteinExistence type="predicted"/>
<dbReference type="InterPro" id="IPR038765">
    <property type="entry name" value="Papain-like_cys_pep_sf"/>
</dbReference>
<dbReference type="SMART" id="SM00460">
    <property type="entry name" value="TGc"/>
    <property type="match status" value="1"/>
</dbReference>
<name>A0ABT6F476_9BACT</name>
<evidence type="ECO:0000259" key="1">
    <source>
        <dbReference type="SMART" id="SM00460"/>
    </source>
</evidence>
<evidence type="ECO:0000313" key="2">
    <source>
        <dbReference type="EMBL" id="MDG3002382.1"/>
    </source>
</evidence>
<dbReference type="InterPro" id="IPR002931">
    <property type="entry name" value="Transglutaminase-like"/>
</dbReference>
<comment type="caution">
    <text evidence="2">The sequence shown here is derived from an EMBL/GenBank/DDBJ whole genome shotgun (WGS) entry which is preliminary data.</text>
</comment>
<dbReference type="Proteomes" id="UP001216907">
    <property type="component" value="Unassembled WGS sequence"/>
</dbReference>
<dbReference type="SUPFAM" id="SSF54001">
    <property type="entry name" value="Cysteine proteinases"/>
    <property type="match status" value="1"/>
</dbReference>